<dbReference type="GO" id="GO:0035091">
    <property type="term" value="F:phosphatidylinositol binding"/>
    <property type="evidence" value="ECO:0007669"/>
    <property type="project" value="InterPro"/>
</dbReference>
<dbReference type="SUPFAM" id="SSF48097">
    <property type="entry name" value="Regulator of G-protein signaling, RGS"/>
    <property type="match status" value="1"/>
</dbReference>
<dbReference type="SMART" id="SM00313">
    <property type="entry name" value="PXA"/>
    <property type="match status" value="1"/>
</dbReference>
<dbReference type="SMART" id="SM00315">
    <property type="entry name" value="RGS"/>
    <property type="match status" value="1"/>
</dbReference>
<dbReference type="InterPro" id="IPR016137">
    <property type="entry name" value="RGS"/>
</dbReference>
<dbReference type="Gene3D" id="1.10.167.10">
    <property type="entry name" value="Regulator of G-protein Signalling 4, domain 2"/>
    <property type="match status" value="1"/>
</dbReference>
<feature type="domain" description="RGS" evidence="5">
    <location>
        <begin position="422"/>
        <end position="556"/>
    </location>
</feature>
<dbReference type="Proteomes" id="UP000800235">
    <property type="component" value="Unassembled WGS sequence"/>
</dbReference>
<proteinExistence type="inferred from homology"/>
<dbReference type="Pfam" id="PF00787">
    <property type="entry name" value="PX"/>
    <property type="match status" value="1"/>
</dbReference>
<keyword evidence="9" id="KW-1185">Reference proteome</keyword>
<evidence type="ECO:0000256" key="4">
    <source>
        <dbReference type="SAM" id="Phobius"/>
    </source>
</evidence>
<evidence type="ECO:0000256" key="1">
    <source>
        <dbReference type="ARBA" id="ARBA00010883"/>
    </source>
</evidence>
<evidence type="ECO:0000313" key="8">
    <source>
        <dbReference type="EMBL" id="KAF2430595.1"/>
    </source>
</evidence>
<feature type="region of interest" description="Disordered" evidence="3">
    <location>
        <begin position="563"/>
        <end position="603"/>
    </location>
</feature>
<dbReference type="SMART" id="SM00312">
    <property type="entry name" value="PX"/>
    <property type="match status" value="1"/>
</dbReference>
<accession>A0A9P4TYG5</accession>
<evidence type="ECO:0000256" key="3">
    <source>
        <dbReference type="SAM" id="MobiDB-lite"/>
    </source>
</evidence>
<dbReference type="InterPro" id="IPR003114">
    <property type="entry name" value="Phox_assoc"/>
</dbReference>
<keyword evidence="4" id="KW-0812">Transmembrane</keyword>
<feature type="compositionally biased region" description="Basic and acidic residues" evidence="3">
    <location>
        <begin position="574"/>
        <end position="584"/>
    </location>
</feature>
<dbReference type="InterPro" id="IPR036871">
    <property type="entry name" value="PX_dom_sf"/>
</dbReference>
<dbReference type="PANTHER" id="PTHR22775">
    <property type="entry name" value="SORTING NEXIN"/>
    <property type="match status" value="1"/>
</dbReference>
<dbReference type="CDD" id="cd06876">
    <property type="entry name" value="PX_MDM1p"/>
    <property type="match status" value="1"/>
</dbReference>
<keyword evidence="4" id="KW-1133">Transmembrane helix</keyword>
<dbReference type="Pfam" id="PF08628">
    <property type="entry name" value="Nexin_C"/>
    <property type="match status" value="1"/>
</dbReference>
<feature type="coiled-coil region" evidence="2">
    <location>
        <begin position="825"/>
        <end position="852"/>
    </location>
</feature>
<gene>
    <name evidence="8" type="ORF">EJ08DRAFT_679131</name>
</gene>
<feature type="region of interest" description="Disordered" evidence="3">
    <location>
        <begin position="700"/>
        <end position="721"/>
    </location>
</feature>
<dbReference type="OrthoDB" id="120967at2759"/>
<reference evidence="8" key="1">
    <citation type="journal article" date="2020" name="Stud. Mycol.">
        <title>101 Dothideomycetes genomes: a test case for predicting lifestyles and emergence of pathogens.</title>
        <authorList>
            <person name="Haridas S."/>
            <person name="Albert R."/>
            <person name="Binder M."/>
            <person name="Bloem J."/>
            <person name="Labutti K."/>
            <person name="Salamov A."/>
            <person name="Andreopoulos B."/>
            <person name="Baker S."/>
            <person name="Barry K."/>
            <person name="Bills G."/>
            <person name="Bluhm B."/>
            <person name="Cannon C."/>
            <person name="Castanera R."/>
            <person name="Culley D."/>
            <person name="Daum C."/>
            <person name="Ezra D."/>
            <person name="Gonzalez J."/>
            <person name="Henrissat B."/>
            <person name="Kuo A."/>
            <person name="Liang C."/>
            <person name="Lipzen A."/>
            <person name="Lutzoni F."/>
            <person name="Magnuson J."/>
            <person name="Mondo S."/>
            <person name="Nolan M."/>
            <person name="Ohm R."/>
            <person name="Pangilinan J."/>
            <person name="Park H.-J."/>
            <person name="Ramirez L."/>
            <person name="Alfaro M."/>
            <person name="Sun H."/>
            <person name="Tritt A."/>
            <person name="Yoshinaga Y."/>
            <person name="Zwiers L.-H."/>
            <person name="Turgeon B."/>
            <person name="Goodwin S."/>
            <person name="Spatafora J."/>
            <person name="Crous P."/>
            <person name="Grigoriev I."/>
        </authorList>
    </citation>
    <scope>NUCLEOTIDE SEQUENCE</scope>
    <source>
        <strain evidence="8">CBS 130266</strain>
    </source>
</reference>
<feature type="compositionally biased region" description="Basic and acidic residues" evidence="3">
    <location>
        <begin position="769"/>
        <end position="779"/>
    </location>
</feature>
<comment type="similarity">
    <text evidence="1">Belongs to the sorting nexin family.</text>
</comment>
<dbReference type="InterPro" id="IPR036305">
    <property type="entry name" value="RGS_sf"/>
</dbReference>
<protein>
    <submittedName>
        <fullName evidence="8">Intermediate filament protein-like protein</fullName>
    </submittedName>
</protein>
<dbReference type="PROSITE" id="PS51207">
    <property type="entry name" value="PXA"/>
    <property type="match status" value="1"/>
</dbReference>
<dbReference type="PROSITE" id="PS50195">
    <property type="entry name" value="PX"/>
    <property type="match status" value="1"/>
</dbReference>
<feature type="domain" description="PXA" evidence="7">
    <location>
        <begin position="103"/>
        <end position="292"/>
    </location>
</feature>
<organism evidence="8 9">
    <name type="scientific">Tothia fuscella</name>
    <dbReference type="NCBI Taxonomy" id="1048955"/>
    <lineage>
        <taxon>Eukaryota</taxon>
        <taxon>Fungi</taxon>
        <taxon>Dikarya</taxon>
        <taxon>Ascomycota</taxon>
        <taxon>Pezizomycotina</taxon>
        <taxon>Dothideomycetes</taxon>
        <taxon>Pleosporomycetidae</taxon>
        <taxon>Venturiales</taxon>
        <taxon>Cylindrosympodiaceae</taxon>
        <taxon>Tothia</taxon>
    </lineage>
</organism>
<name>A0A9P4TYG5_9PEZI</name>
<dbReference type="PANTHER" id="PTHR22775:SF3">
    <property type="entry name" value="SORTING NEXIN-13"/>
    <property type="match status" value="1"/>
</dbReference>
<dbReference type="InterPro" id="IPR013937">
    <property type="entry name" value="Sorting_nexin_C"/>
</dbReference>
<evidence type="ECO:0000313" key="9">
    <source>
        <dbReference type="Proteomes" id="UP000800235"/>
    </source>
</evidence>
<dbReference type="EMBL" id="MU007038">
    <property type="protein sequence ID" value="KAF2430595.1"/>
    <property type="molecule type" value="Genomic_DNA"/>
</dbReference>
<keyword evidence="4" id="KW-0472">Membrane</keyword>
<keyword evidence="2" id="KW-0175">Coiled coil</keyword>
<feature type="region of interest" description="Disordered" evidence="3">
    <location>
        <begin position="757"/>
        <end position="779"/>
    </location>
</feature>
<feature type="region of interest" description="Disordered" evidence="3">
    <location>
        <begin position="616"/>
        <end position="643"/>
    </location>
</feature>
<dbReference type="InterPro" id="IPR001683">
    <property type="entry name" value="PX_dom"/>
</dbReference>
<dbReference type="Gene3D" id="3.30.1520.10">
    <property type="entry name" value="Phox-like domain"/>
    <property type="match status" value="1"/>
</dbReference>
<sequence>MELKRRDVILAAIALFIAWGYATHWIPSLRFLPYAFLAGIAISILTVLWIILSTANQKNDFVTGRNRYGVRNVAFIQPQIWKVENEALKRRSQYISEALYPESPVVTQSIDKLIGLVLRDFVNSWYGAISQRPTFTNEVDRAIRSSMSSILDEVEGLDFVGVAVSKVVPMITTHMNDFYEAERAVRGKKLTRAVTESDELDLAVAAKYKNGKLHPAASLAFSDTKQVQQAHLRSIVMRLLPRILPPNMKTSPAVTNLVRELTTCAVLFPVVSMLADPDTWNQLIANYGRTVLQERKTVRKLRAALDEYAPPSPKTVKSTPFPKLCPDDNERKFERFIRAIRKCNTLSDARRFRSEVAGQLRREGAVEGQDPAYLRRLETGKRILDQRVAQLGASGSVQAHHKVAPSLDEKPVRTGPKLETATLREILYNASGLSSFMEYMDRLHLMRLVQFWIVVDGFRNPLEEDTDEPADHAWTEPDRQDLAQINDGYLSKPEIKASPVAREAVKAFLRAGPTATNIQYQAARRAVLRTQTEAYEMMQEPYFSNFKKTDMWFKLLATEESQRATSLAEPVEQPVRRSLDDRPSRPSRLHTGPTKSNNKAPDLRRAVASSADLKGFGKASLESEAPSRRSLDNGSSRAPLFDDDIDSDFLARSTASLDSDRDEAFVHNGSDEKIVDAMQAALNDIMEEQPEKDSIFFDTKSPVDSDSMHGSMELPTPSLDRLSQKQLKPSVPSLGLLGTPGRRGFFDDDLFSEEQPKFLEDEREDSDVGSEKADEDAVHEAAPGDLGLAEAIDALTIDIEMLVAQESIVDSLTKKAELTNNAAELRILRKSKASLQREINRKEQQRQQYIIQESDNSLFGRANVTIQSIMVGREADGKEFAVYVIEVRRQAGEQMPAASWIVTRRYSEFHDLNKRLRSRFPIIRNLDFPRRQMGLKLQKDFLQKRRVALERYLQELLKVPAICRSRELRAFLSQHALPSAGPTNSEIDTKDFVSRIYNSVTDGMEEFLGNIPVLDQLSLAGQNLITAATTQLNATQSPASTSTAPYAAQTAEMRATAEAEAELRAFETLEPFVKPICDLFLETFELNRENNWLRGRAVVIVLQQLLGGTIERKVRENAKGVLSDESIARGVNMVVDGMWPGGVKKADGGVLPRSAVEKGRSRQEAGVVLASLIPEVVGSVVGRTNAQAAARRVLAMVNNERLLTHLVFTILDEVVHIIFGDAVTR</sequence>
<dbReference type="Pfam" id="PF02194">
    <property type="entry name" value="PXA"/>
    <property type="match status" value="1"/>
</dbReference>
<evidence type="ECO:0000259" key="5">
    <source>
        <dbReference type="PROSITE" id="PS50132"/>
    </source>
</evidence>
<evidence type="ECO:0000256" key="2">
    <source>
        <dbReference type="SAM" id="Coils"/>
    </source>
</evidence>
<dbReference type="InterPro" id="IPR044926">
    <property type="entry name" value="RGS_subdomain_2"/>
</dbReference>
<dbReference type="AlphaFoldDB" id="A0A9P4TYG5"/>
<comment type="caution">
    <text evidence="8">The sequence shown here is derived from an EMBL/GenBank/DDBJ whole genome shotgun (WGS) entry which is preliminary data.</text>
</comment>
<feature type="domain" description="PX" evidence="6">
    <location>
        <begin position="861"/>
        <end position="979"/>
    </location>
</feature>
<feature type="transmembrane region" description="Helical" evidence="4">
    <location>
        <begin position="32"/>
        <end position="52"/>
    </location>
</feature>
<dbReference type="SUPFAM" id="SSF64268">
    <property type="entry name" value="PX domain"/>
    <property type="match status" value="1"/>
</dbReference>
<evidence type="ECO:0000259" key="7">
    <source>
        <dbReference type="PROSITE" id="PS51207"/>
    </source>
</evidence>
<dbReference type="PROSITE" id="PS50132">
    <property type="entry name" value="RGS"/>
    <property type="match status" value="1"/>
</dbReference>
<dbReference type="Pfam" id="PF00615">
    <property type="entry name" value="RGS"/>
    <property type="match status" value="1"/>
</dbReference>
<evidence type="ECO:0000259" key="6">
    <source>
        <dbReference type="PROSITE" id="PS50195"/>
    </source>
</evidence>